<keyword evidence="4" id="KW-1185">Reference proteome</keyword>
<gene>
    <name evidence="3" type="ORF">TrLO_g15793</name>
</gene>
<dbReference type="AlphaFoldDB" id="A0A9W7FEV0"/>
<name>A0A9W7FEV0_9STRA</name>
<protein>
    <submittedName>
        <fullName evidence="3">Uncharacterized protein</fullName>
    </submittedName>
</protein>
<accession>A0A9W7FEV0</accession>
<organism evidence="3 4">
    <name type="scientific">Triparma laevis f. longispina</name>
    <dbReference type="NCBI Taxonomy" id="1714387"/>
    <lineage>
        <taxon>Eukaryota</taxon>
        <taxon>Sar</taxon>
        <taxon>Stramenopiles</taxon>
        <taxon>Ochrophyta</taxon>
        <taxon>Bolidophyceae</taxon>
        <taxon>Parmales</taxon>
        <taxon>Triparmaceae</taxon>
        <taxon>Triparma</taxon>
    </lineage>
</organism>
<sequence length="803" mass="90398">MSTLHTSHRPQGRIICVLEVFHSQAKKARLEVFADTNPRALSEEFAGKHGLSDKYKKALERHIEENMREKEGSAGTLGTRQSLSPTSTIATNTVENVKQGGALFPSDDQDPFSTNNIPRSTPDSANALGMVGLSSSTSSDDGNSSSGVVNEQHSKMWADLKNHWATPVGVAPPKLHTSHPSVPSKLRSTSITSNGSSSYDSATGKKKKKKKKKKVGEIGKKAKKISSRLYEHASSIKKRHDDMREIHQNAELEYCSSNQFSTSKKTKQMAGRRSMFMISSYSPEQMHEMAVMTGGQGDGQSQSGDLNDFGNRLHLEAGMKLQRRKKVMEEKLKKEKEQELEGCTFKPVLSEGTEALKKTKKREKNVFEELHDKQEEVSEKKAYYEQIAFVNKDCTFKPEINDHSEVLQMLSGMEEGTGEIDTRPKFEKLYEERNKRAEKVEEIKNSLPTDEADECTFKPDIGANAHRAKPDKNSTEFINRLYNEHETILKKKEERVKQVQEAWFKPEIGRSPLNARNVENLPIHEHLSELTKKSLEAKKVKVEGREAQDKESRMFKANPKSQKMLANMKMQSCEELFRVLLATIEFKKQGNKASVDDSIAELVGRMQDEEEGGLGGGGDWREKLLDATKCDPNLLDDNVAKIVKPLLARHQGSPMTLDLFVDLTVIELERVGVEALDVVRTMRNRQREQRAIALKANVEEEKGGVKGPIKRLKGIAKFKAVASAVKQFHPSINKNSKRIANSQSRRGKGELLFTSLHAAQKMLEVRRETLRKQKIKEEDDECTFKPEFFAKTYKGKGNYPIKG</sequence>
<dbReference type="OrthoDB" id="194396at2759"/>
<evidence type="ECO:0000313" key="4">
    <source>
        <dbReference type="Proteomes" id="UP001165122"/>
    </source>
</evidence>
<dbReference type="EMBL" id="BRXW01000153">
    <property type="protein sequence ID" value="GMI10857.1"/>
    <property type="molecule type" value="Genomic_DNA"/>
</dbReference>
<dbReference type="Proteomes" id="UP001165122">
    <property type="component" value="Unassembled WGS sequence"/>
</dbReference>
<reference evidence="4" key="1">
    <citation type="journal article" date="2023" name="Commun. Biol.">
        <title>Genome analysis of Parmales, the sister group of diatoms, reveals the evolutionary specialization of diatoms from phago-mixotrophs to photoautotrophs.</title>
        <authorList>
            <person name="Ban H."/>
            <person name="Sato S."/>
            <person name="Yoshikawa S."/>
            <person name="Yamada K."/>
            <person name="Nakamura Y."/>
            <person name="Ichinomiya M."/>
            <person name="Sato N."/>
            <person name="Blanc-Mathieu R."/>
            <person name="Endo H."/>
            <person name="Kuwata A."/>
            <person name="Ogata H."/>
        </authorList>
    </citation>
    <scope>NUCLEOTIDE SEQUENCE [LARGE SCALE GENOMIC DNA]</scope>
    <source>
        <strain evidence="4">NIES 3700</strain>
    </source>
</reference>
<feature type="region of interest" description="Disordered" evidence="2">
    <location>
        <begin position="103"/>
        <end position="150"/>
    </location>
</feature>
<comment type="caution">
    <text evidence="3">The sequence shown here is derived from an EMBL/GenBank/DDBJ whole genome shotgun (WGS) entry which is preliminary data.</text>
</comment>
<evidence type="ECO:0000256" key="2">
    <source>
        <dbReference type="SAM" id="MobiDB-lite"/>
    </source>
</evidence>
<feature type="compositionally biased region" description="Low complexity" evidence="2">
    <location>
        <begin position="188"/>
        <end position="201"/>
    </location>
</feature>
<feature type="compositionally biased region" description="Low complexity" evidence="2">
    <location>
        <begin position="134"/>
        <end position="150"/>
    </location>
</feature>
<feature type="compositionally biased region" description="Basic residues" evidence="2">
    <location>
        <begin position="204"/>
        <end position="214"/>
    </location>
</feature>
<feature type="region of interest" description="Disordered" evidence="2">
    <location>
        <begin position="168"/>
        <end position="223"/>
    </location>
</feature>
<dbReference type="PANTHER" id="PTHR35381">
    <property type="entry name" value="EF-HAND DOMAIN-CONTAINING PROTEIN"/>
    <property type="match status" value="1"/>
</dbReference>
<evidence type="ECO:0000256" key="1">
    <source>
        <dbReference type="SAM" id="Coils"/>
    </source>
</evidence>
<feature type="compositionally biased region" description="Polar residues" evidence="2">
    <location>
        <begin position="111"/>
        <end position="124"/>
    </location>
</feature>
<evidence type="ECO:0000313" key="3">
    <source>
        <dbReference type="EMBL" id="GMI10857.1"/>
    </source>
</evidence>
<keyword evidence="1" id="KW-0175">Coiled coil</keyword>
<feature type="coiled-coil region" evidence="1">
    <location>
        <begin position="318"/>
        <end position="376"/>
    </location>
</feature>
<dbReference type="PANTHER" id="PTHR35381:SF1">
    <property type="entry name" value="EF-HAND DOMAIN-CONTAINING PROTEIN"/>
    <property type="match status" value="1"/>
</dbReference>
<proteinExistence type="predicted"/>